<feature type="region of interest" description="Disordered" evidence="1">
    <location>
        <begin position="156"/>
        <end position="193"/>
    </location>
</feature>
<sequence length="193" mass="22018">MAIVSRNDIYVRDERGPDWFNDFLHQLAGTEPSSVQEILSAIHNKRTETVESVVQSYRDQIGIDNLSFNEDEDFTKQASVRNRPLSIRHAMENKSVVQLIEDDQGLKSKIDSHCEHTGGTKNIEALISFLRTILGHQVSFSDKELREYLEGRKNRFKDHIPESSSEDVGRIGTDSSEKHDDDVADYMTHDGNK</sequence>
<name>A0A0F9TD95_9ZZZZ</name>
<organism evidence="2">
    <name type="scientific">marine sediment metagenome</name>
    <dbReference type="NCBI Taxonomy" id="412755"/>
    <lineage>
        <taxon>unclassified sequences</taxon>
        <taxon>metagenomes</taxon>
        <taxon>ecological metagenomes</taxon>
    </lineage>
</organism>
<dbReference type="AlphaFoldDB" id="A0A0F9TD95"/>
<accession>A0A0F9TD95</accession>
<comment type="caution">
    <text evidence="2">The sequence shown here is derived from an EMBL/GenBank/DDBJ whole genome shotgun (WGS) entry which is preliminary data.</text>
</comment>
<reference evidence="2" key="1">
    <citation type="journal article" date="2015" name="Nature">
        <title>Complex archaea that bridge the gap between prokaryotes and eukaryotes.</title>
        <authorList>
            <person name="Spang A."/>
            <person name="Saw J.H."/>
            <person name="Jorgensen S.L."/>
            <person name="Zaremba-Niedzwiedzka K."/>
            <person name="Martijn J."/>
            <person name="Lind A.E."/>
            <person name="van Eijk R."/>
            <person name="Schleper C."/>
            <person name="Guy L."/>
            <person name="Ettema T.J."/>
        </authorList>
    </citation>
    <scope>NUCLEOTIDE SEQUENCE</scope>
</reference>
<evidence type="ECO:0000256" key="1">
    <source>
        <dbReference type="SAM" id="MobiDB-lite"/>
    </source>
</evidence>
<proteinExistence type="predicted"/>
<feature type="compositionally biased region" description="Basic and acidic residues" evidence="1">
    <location>
        <begin position="175"/>
        <end position="193"/>
    </location>
</feature>
<gene>
    <name evidence="2" type="ORF">LCGC14_0742880</name>
</gene>
<dbReference type="EMBL" id="LAZR01001761">
    <property type="protein sequence ID" value="KKN39483.1"/>
    <property type="molecule type" value="Genomic_DNA"/>
</dbReference>
<protein>
    <submittedName>
        <fullName evidence="2">Uncharacterized protein</fullName>
    </submittedName>
</protein>
<evidence type="ECO:0000313" key="2">
    <source>
        <dbReference type="EMBL" id="KKN39483.1"/>
    </source>
</evidence>